<dbReference type="OrthoDB" id="10617557at2759"/>
<protein>
    <submittedName>
        <fullName evidence="3">Uncharacterized protein</fullName>
    </submittedName>
</protein>
<gene>
    <name evidence="3" type="ORF">FGO68_gene793</name>
</gene>
<comment type="caution">
    <text evidence="3">The sequence shown here is derived from an EMBL/GenBank/DDBJ whole genome shotgun (WGS) entry which is preliminary data.</text>
</comment>
<keyword evidence="1" id="KW-0175">Coiled coil</keyword>
<feature type="signal peptide" evidence="2">
    <location>
        <begin position="1"/>
        <end position="23"/>
    </location>
</feature>
<dbReference type="Proteomes" id="UP000785679">
    <property type="component" value="Unassembled WGS sequence"/>
</dbReference>
<organism evidence="3 4">
    <name type="scientific">Halteria grandinella</name>
    <dbReference type="NCBI Taxonomy" id="5974"/>
    <lineage>
        <taxon>Eukaryota</taxon>
        <taxon>Sar</taxon>
        <taxon>Alveolata</taxon>
        <taxon>Ciliophora</taxon>
        <taxon>Intramacronucleata</taxon>
        <taxon>Spirotrichea</taxon>
        <taxon>Stichotrichia</taxon>
        <taxon>Sporadotrichida</taxon>
        <taxon>Halteriidae</taxon>
        <taxon>Halteria</taxon>
    </lineage>
</organism>
<evidence type="ECO:0000313" key="3">
    <source>
        <dbReference type="EMBL" id="TNV76316.1"/>
    </source>
</evidence>
<evidence type="ECO:0000313" key="4">
    <source>
        <dbReference type="Proteomes" id="UP000785679"/>
    </source>
</evidence>
<sequence>MKVLHLIVPLTLCLLLLTHQALAQLVDPDPDPSRETPSTNTTTPMAFSLIQGKKYVRAATLSFVQLLYEIALIDCIDCINYALTIYDHLYDTVVNLINLDFLQSFHSVALAVHKSPVVYRECLQVYNDTDRFMSTFTDFSLPVFAAQMGMNLALNFIDIYIEAGNGIEAMQTGNYSEFGIQMGKITSDLFVKNPMTKDWTFNNSEVFMQEFNKNGYPGKDYLGVRQDQLLWAYNSEEEVEDYSDEFAALEQSLQKAQERLGKV</sequence>
<keyword evidence="2" id="KW-0732">Signal</keyword>
<reference evidence="3" key="1">
    <citation type="submission" date="2019-06" db="EMBL/GenBank/DDBJ databases">
        <authorList>
            <person name="Zheng W."/>
        </authorList>
    </citation>
    <scope>NUCLEOTIDE SEQUENCE</scope>
    <source>
        <strain evidence="3">QDHG01</strain>
    </source>
</reference>
<evidence type="ECO:0000256" key="2">
    <source>
        <dbReference type="SAM" id="SignalP"/>
    </source>
</evidence>
<feature type="chain" id="PRO_5035164370" evidence="2">
    <location>
        <begin position="24"/>
        <end position="263"/>
    </location>
</feature>
<evidence type="ECO:0000256" key="1">
    <source>
        <dbReference type="SAM" id="Coils"/>
    </source>
</evidence>
<proteinExistence type="predicted"/>
<keyword evidence="4" id="KW-1185">Reference proteome</keyword>
<feature type="coiled-coil region" evidence="1">
    <location>
        <begin position="232"/>
        <end position="259"/>
    </location>
</feature>
<dbReference type="EMBL" id="RRYP01013811">
    <property type="protein sequence ID" value="TNV76316.1"/>
    <property type="molecule type" value="Genomic_DNA"/>
</dbReference>
<accession>A0A8J8NLF0</accession>
<name>A0A8J8NLF0_HALGN</name>
<dbReference type="AlphaFoldDB" id="A0A8J8NLF0"/>